<dbReference type="EMBL" id="LJRI01001440">
    <property type="protein sequence ID" value="KPY61238.1"/>
    <property type="molecule type" value="Genomic_DNA"/>
</dbReference>
<dbReference type="GO" id="GO:0004357">
    <property type="term" value="F:glutamate-cysteine ligase activity"/>
    <property type="evidence" value="ECO:0007669"/>
    <property type="project" value="InterPro"/>
</dbReference>
<proteinExistence type="predicted"/>
<evidence type="ECO:0000313" key="2">
    <source>
        <dbReference type="Proteomes" id="UP000050384"/>
    </source>
</evidence>
<organism evidence="1 2">
    <name type="scientific">Pseudomonas syringae pv. spinaceae</name>
    <dbReference type="NCBI Taxonomy" id="264459"/>
    <lineage>
        <taxon>Bacteria</taxon>
        <taxon>Pseudomonadati</taxon>
        <taxon>Pseudomonadota</taxon>
        <taxon>Gammaproteobacteria</taxon>
        <taxon>Pseudomonadales</taxon>
        <taxon>Pseudomonadaceae</taxon>
        <taxon>Pseudomonas</taxon>
        <taxon>Pseudomonas syringae</taxon>
    </lineage>
</organism>
<dbReference type="GO" id="GO:0042398">
    <property type="term" value="P:modified amino acid biosynthetic process"/>
    <property type="evidence" value="ECO:0007669"/>
    <property type="project" value="InterPro"/>
</dbReference>
<sequence>MAINTSIKVLRRPVESAHPMADWRAQRATRQVHFQRLFEEFQIVVQRSMLSGLHVHAEMPMG</sequence>
<gene>
    <name evidence="1" type="ORF">ALO94_02413</name>
</gene>
<protein>
    <submittedName>
        <fullName evidence="1">Uncharacterized protein</fullName>
    </submittedName>
</protein>
<dbReference type="AlphaFoldDB" id="A0A0P9ZGW0"/>
<name>A0A0P9ZGW0_PSESX</name>
<reference evidence="1 2" key="1">
    <citation type="submission" date="2015-09" db="EMBL/GenBank/DDBJ databases">
        <title>Genome announcement of multiple Pseudomonas syringae strains.</title>
        <authorList>
            <person name="Thakur S."/>
            <person name="Wang P.W."/>
            <person name="Gong Y."/>
            <person name="Weir B.S."/>
            <person name="Guttman D.S."/>
        </authorList>
    </citation>
    <scope>NUCLEOTIDE SEQUENCE [LARGE SCALE GENOMIC DNA]</scope>
    <source>
        <strain evidence="1 2">ICMP16929</strain>
    </source>
</reference>
<dbReference type="Proteomes" id="UP000050384">
    <property type="component" value="Unassembled WGS sequence"/>
</dbReference>
<dbReference type="InterPro" id="IPR014746">
    <property type="entry name" value="Gln_synth/guanido_kin_cat_dom"/>
</dbReference>
<dbReference type="SUPFAM" id="SSF55931">
    <property type="entry name" value="Glutamine synthetase/guanido kinase"/>
    <property type="match status" value="1"/>
</dbReference>
<comment type="caution">
    <text evidence="1">The sequence shown here is derived from an EMBL/GenBank/DDBJ whole genome shotgun (WGS) entry which is preliminary data.</text>
</comment>
<dbReference type="PATRIC" id="fig|264459.3.peg.4001"/>
<evidence type="ECO:0000313" key="1">
    <source>
        <dbReference type="EMBL" id="KPY61238.1"/>
    </source>
</evidence>
<accession>A0A0P9ZGW0</accession>